<proteinExistence type="predicted"/>
<dbReference type="Proteomes" id="UP000758168">
    <property type="component" value="Unassembled WGS sequence"/>
</dbReference>
<name>A0ABS4ZAI9_9ACTN</name>
<dbReference type="EMBL" id="JAGIOB010000001">
    <property type="protein sequence ID" value="MBP2418072.1"/>
    <property type="molecule type" value="Genomic_DNA"/>
</dbReference>
<dbReference type="InterPro" id="IPR050228">
    <property type="entry name" value="Carboxylesterase_BioH"/>
</dbReference>
<gene>
    <name evidence="3" type="ORF">JOF54_002994</name>
</gene>
<dbReference type="PANTHER" id="PTHR43194:SF2">
    <property type="entry name" value="PEROXISOMAL MEMBRANE PROTEIN LPX1"/>
    <property type="match status" value="1"/>
</dbReference>
<dbReference type="InterPro" id="IPR000073">
    <property type="entry name" value="AB_hydrolase_1"/>
</dbReference>
<accession>A0ABS4ZAI9</accession>
<feature type="region of interest" description="Disordered" evidence="1">
    <location>
        <begin position="1"/>
        <end position="23"/>
    </location>
</feature>
<sequence length="277" mass="28991">MEESTTRSSDGAPVPVRSTGTGPGVVVLHGGGVGQREYQRLAAALAPRCTVHLYDRRGRPGSAPLDGTETLATDLADLAAVLAHTGARRLLGHSGGGFLALQAGLVLPLDRIAVYDPGLHVDGQPSFAFLEPFEEAVRRGQHARAMTVMARAVHPQELGARLPYPLAELMTRAFLRTSVGRRFVELLPTVPPEVRRIVEHGGPASDYAGIDAEVLLVAGGRSADYFAAHCAALADAVPRARAVVLPGASHNAANVARPAFVQPFADFLAAPVDAVTG</sequence>
<feature type="domain" description="AB hydrolase-1" evidence="2">
    <location>
        <begin position="25"/>
        <end position="260"/>
    </location>
</feature>
<evidence type="ECO:0000256" key="1">
    <source>
        <dbReference type="SAM" id="MobiDB-lite"/>
    </source>
</evidence>
<organism evidence="3 4">
    <name type="scientific">Microlunatus capsulatus</name>
    <dbReference type="NCBI Taxonomy" id="99117"/>
    <lineage>
        <taxon>Bacteria</taxon>
        <taxon>Bacillati</taxon>
        <taxon>Actinomycetota</taxon>
        <taxon>Actinomycetes</taxon>
        <taxon>Propionibacteriales</taxon>
        <taxon>Propionibacteriaceae</taxon>
        <taxon>Microlunatus</taxon>
    </lineage>
</organism>
<dbReference type="PANTHER" id="PTHR43194">
    <property type="entry name" value="HYDROLASE ALPHA/BETA FOLD FAMILY"/>
    <property type="match status" value="1"/>
</dbReference>
<keyword evidence="4" id="KW-1185">Reference proteome</keyword>
<dbReference type="SUPFAM" id="SSF53474">
    <property type="entry name" value="alpha/beta-Hydrolases"/>
    <property type="match status" value="1"/>
</dbReference>
<dbReference type="InterPro" id="IPR029058">
    <property type="entry name" value="AB_hydrolase_fold"/>
</dbReference>
<dbReference type="RefSeq" id="WP_210057297.1">
    <property type="nucleotide sequence ID" value="NZ_BAAAMH010000010.1"/>
</dbReference>
<protein>
    <submittedName>
        <fullName evidence="3">Pimeloyl-ACP methyl ester carboxylesterase</fullName>
    </submittedName>
</protein>
<evidence type="ECO:0000259" key="2">
    <source>
        <dbReference type="Pfam" id="PF12697"/>
    </source>
</evidence>
<dbReference type="Pfam" id="PF12697">
    <property type="entry name" value="Abhydrolase_6"/>
    <property type="match status" value="1"/>
</dbReference>
<comment type="caution">
    <text evidence="3">The sequence shown here is derived from an EMBL/GenBank/DDBJ whole genome shotgun (WGS) entry which is preliminary data.</text>
</comment>
<evidence type="ECO:0000313" key="4">
    <source>
        <dbReference type="Proteomes" id="UP000758168"/>
    </source>
</evidence>
<dbReference type="Gene3D" id="3.40.50.1820">
    <property type="entry name" value="alpha/beta hydrolase"/>
    <property type="match status" value="1"/>
</dbReference>
<evidence type="ECO:0000313" key="3">
    <source>
        <dbReference type="EMBL" id="MBP2418072.1"/>
    </source>
</evidence>
<reference evidence="3 4" key="1">
    <citation type="submission" date="2021-03" db="EMBL/GenBank/DDBJ databases">
        <title>Sequencing the genomes of 1000 actinobacteria strains.</title>
        <authorList>
            <person name="Klenk H.-P."/>
        </authorList>
    </citation>
    <scope>NUCLEOTIDE SEQUENCE [LARGE SCALE GENOMIC DNA]</scope>
    <source>
        <strain evidence="3 4">DSM 12936</strain>
    </source>
</reference>